<dbReference type="InterPro" id="IPR013425">
    <property type="entry name" value="Autotrns_rpt"/>
</dbReference>
<dbReference type="EMBL" id="JABXXV010000020">
    <property type="protein sequence ID" value="NVN48267.1"/>
    <property type="molecule type" value="Genomic_DNA"/>
</dbReference>
<dbReference type="Proteomes" id="UP001516351">
    <property type="component" value="Unassembled WGS sequence"/>
</dbReference>
<dbReference type="Gene3D" id="2.160.20.20">
    <property type="match status" value="1"/>
</dbReference>
<dbReference type="RefSeq" id="WP_332337839.1">
    <property type="nucleotide sequence ID" value="NZ_JABXXV010000020.1"/>
</dbReference>
<accession>A0ABX2P9R1</accession>
<comment type="caution">
    <text evidence="2">The sequence shown here is derived from an EMBL/GenBank/DDBJ whole genome shotgun (WGS) entry which is preliminary data.</text>
</comment>
<organism evidence="2 3">
    <name type="scientific">Asaia spathodeae</name>
    <dbReference type="NCBI Taxonomy" id="657016"/>
    <lineage>
        <taxon>Bacteria</taxon>
        <taxon>Pseudomonadati</taxon>
        <taxon>Pseudomonadota</taxon>
        <taxon>Alphaproteobacteria</taxon>
        <taxon>Acetobacterales</taxon>
        <taxon>Acetobacteraceae</taxon>
        <taxon>Asaia</taxon>
    </lineage>
</organism>
<feature type="non-terminal residue" evidence="2">
    <location>
        <position position="1"/>
    </location>
</feature>
<protein>
    <submittedName>
        <fullName evidence="2">Autotransporter-associated beta strand repeat-containing protein</fullName>
    </submittedName>
</protein>
<reference evidence="2 3" key="1">
    <citation type="submission" date="2020-06" db="EMBL/GenBank/DDBJ databases">
        <title>Synonyms of Asaia species.</title>
        <authorList>
            <person name="Sombolestani A."/>
        </authorList>
    </citation>
    <scope>NUCLEOTIDE SEQUENCE [LARGE SCALE GENOMIC DNA]</scope>
    <source>
        <strain evidence="2 3">LMG 27047</strain>
    </source>
</reference>
<dbReference type="NCBIfam" id="TIGR02601">
    <property type="entry name" value="autotrns_rpt"/>
    <property type="match status" value="1"/>
</dbReference>
<dbReference type="Pfam" id="PF12951">
    <property type="entry name" value="PATR"/>
    <property type="match status" value="3"/>
</dbReference>
<evidence type="ECO:0000313" key="3">
    <source>
        <dbReference type="Proteomes" id="UP001516351"/>
    </source>
</evidence>
<keyword evidence="1" id="KW-0732">Signal</keyword>
<sequence length="367" mass="35647">NGTLDGTLALNNANGSYAGVMSGAGGLTVNGGTQTLTGNNSYTGLTTIGSNAGLALGDGGTSGLASGTSAFHNDGVLNVNHSDTVTIGQVISGAGSLNQIGSGLTVLTGNNSYTGLTTIGSNASLALGDGGTSGLASGTSAFHNDGVLNVNHSDTVTIGQVISGAGSLNQIGSGLTVLTGNNSYTGATDVSTGALQVDGDQSGATGVTSVASGAQLGGAGTIGGNVSIADNGILSPGDGTHGVGTLTINGNLTLANNAIQNWDLGQAYAEGGQYNDLVRVKGDMTFGGTLNVTGVANGTSVVPVDSRNGLGRGVYRIYTYDGALSGAQNGKLGTVDTAPGTSLALQTSINHQINLVVSDGTLSFWDG</sequence>
<keyword evidence="3" id="KW-1185">Reference proteome</keyword>
<dbReference type="InterPro" id="IPR012332">
    <property type="entry name" value="Autotransporter_pectin_lyase_C"/>
</dbReference>
<proteinExistence type="predicted"/>
<name>A0ABX2P9R1_9PROT</name>
<gene>
    <name evidence="2" type="ORF">HW542_15850</name>
</gene>
<feature type="non-terminal residue" evidence="2">
    <location>
        <position position="367"/>
    </location>
</feature>
<dbReference type="InterPro" id="IPR011050">
    <property type="entry name" value="Pectin_lyase_fold/virulence"/>
</dbReference>
<evidence type="ECO:0000256" key="1">
    <source>
        <dbReference type="ARBA" id="ARBA00022729"/>
    </source>
</evidence>
<dbReference type="SUPFAM" id="SSF51126">
    <property type="entry name" value="Pectin lyase-like"/>
    <property type="match status" value="2"/>
</dbReference>
<evidence type="ECO:0000313" key="2">
    <source>
        <dbReference type="EMBL" id="NVN48267.1"/>
    </source>
</evidence>